<organism evidence="1 2">
    <name type="scientific">Bauhinia variegata</name>
    <name type="common">Purple orchid tree</name>
    <name type="synonym">Phanera variegata</name>
    <dbReference type="NCBI Taxonomy" id="167791"/>
    <lineage>
        <taxon>Eukaryota</taxon>
        <taxon>Viridiplantae</taxon>
        <taxon>Streptophyta</taxon>
        <taxon>Embryophyta</taxon>
        <taxon>Tracheophyta</taxon>
        <taxon>Spermatophyta</taxon>
        <taxon>Magnoliopsida</taxon>
        <taxon>eudicotyledons</taxon>
        <taxon>Gunneridae</taxon>
        <taxon>Pentapetalae</taxon>
        <taxon>rosids</taxon>
        <taxon>fabids</taxon>
        <taxon>Fabales</taxon>
        <taxon>Fabaceae</taxon>
        <taxon>Cercidoideae</taxon>
        <taxon>Cercideae</taxon>
        <taxon>Bauhiniinae</taxon>
        <taxon>Bauhinia</taxon>
    </lineage>
</organism>
<gene>
    <name evidence="1" type="ORF">L6164_021777</name>
</gene>
<accession>A0ACB9MET4</accession>
<evidence type="ECO:0000313" key="1">
    <source>
        <dbReference type="EMBL" id="KAI4322054.1"/>
    </source>
</evidence>
<evidence type="ECO:0000313" key="2">
    <source>
        <dbReference type="Proteomes" id="UP000828941"/>
    </source>
</evidence>
<dbReference type="EMBL" id="CM039434">
    <property type="protein sequence ID" value="KAI4322054.1"/>
    <property type="molecule type" value="Genomic_DNA"/>
</dbReference>
<protein>
    <submittedName>
        <fullName evidence="1">Uncharacterized protein</fullName>
    </submittedName>
</protein>
<comment type="caution">
    <text evidence="1">The sequence shown here is derived from an EMBL/GenBank/DDBJ whole genome shotgun (WGS) entry which is preliminary data.</text>
</comment>
<proteinExistence type="predicted"/>
<name>A0ACB9MET4_BAUVA</name>
<reference evidence="1 2" key="1">
    <citation type="journal article" date="2022" name="DNA Res.">
        <title>Chromosomal-level genome assembly of the orchid tree Bauhinia variegata (Leguminosae; Cercidoideae) supports the allotetraploid origin hypothesis of Bauhinia.</title>
        <authorList>
            <person name="Zhong Y."/>
            <person name="Chen Y."/>
            <person name="Zheng D."/>
            <person name="Pang J."/>
            <person name="Liu Y."/>
            <person name="Luo S."/>
            <person name="Meng S."/>
            <person name="Qian L."/>
            <person name="Wei D."/>
            <person name="Dai S."/>
            <person name="Zhou R."/>
        </authorList>
    </citation>
    <scope>NUCLEOTIDE SEQUENCE [LARGE SCALE GENOMIC DNA]</scope>
    <source>
        <strain evidence="1">BV-YZ2020</strain>
    </source>
</reference>
<dbReference type="Proteomes" id="UP000828941">
    <property type="component" value="Chromosome 9"/>
</dbReference>
<keyword evidence="2" id="KW-1185">Reference proteome</keyword>
<sequence length="568" mass="65901">MMVDISLAFHTCLIYKCYLQRIPKEFIKRFGSQISGEATINVPDGRVWTMGLKNYDDDVWFGEGWPEFAKHYSLGFGSLLWFEYRGNSELHVFICDASGAEIYYPSKADLDNQQQHLEGPSEKFRQDNEIEDEVIDVDNFDLDLLSRGKWKKKRGETQSKRSRSGNPFSRIRSRLHQGGYSYERRSKMLRQENEVAIESEVVDVELDNLNVSHGKTRSRTRRNDNSFSRLQGDYERRRSKRLRQENEAKVELEVVDVDSLNVRASSHKRRDKTRSRRMPNSSSRAIKAAQSENPHFSALIKPFNICYAFVYVPTWFAKEYLRGVVSLHLENSNGKRWKVGCHSPNSRSSALRIGKGWRDFARDNHLQEGDVCVFELIKRKQVVIQVTVYHADDISYQGQGGYQKKRRSKRLRKENEAEEDARDNSYKPQSRRMPNSSSSSSSSRTERLKDTAIKIAQNFKPKNPHFHAVIQPWNMYNAFVYVPAWFAKEYLRGVVSLNLENGNGKRWKVACRSPNSNKSSALRIGRGWGDFARDSHLQEGDVCVFQLVKRKQVILQVTIFRVAEGLRK</sequence>